<evidence type="ECO:0000313" key="1">
    <source>
        <dbReference type="EMBL" id="CAE7526473.1"/>
    </source>
</evidence>
<proteinExistence type="predicted"/>
<dbReference type="EMBL" id="CAJNIZ010030846">
    <property type="protein sequence ID" value="CAE7526473.1"/>
    <property type="molecule type" value="Genomic_DNA"/>
</dbReference>
<reference evidence="1" key="1">
    <citation type="submission" date="2021-02" db="EMBL/GenBank/DDBJ databases">
        <authorList>
            <person name="Dougan E. K."/>
            <person name="Rhodes N."/>
            <person name="Thang M."/>
            <person name="Chan C."/>
        </authorList>
    </citation>
    <scope>NUCLEOTIDE SEQUENCE</scope>
</reference>
<keyword evidence="2" id="KW-1185">Reference proteome</keyword>
<dbReference type="Gene3D" id="3.90.550.50">
    <property type="match status" value="1"/>
</dbReference>
<evidence type="ECO:0000313" key="2">
    <source>
        <dbReference type="Proteomes" id="UP000649617"/>
    </source>
</evidence>
<name>A0A812TC83_SYMPI</name>
<feature type="non-terminal residue" evidence="1">
    <location>
        <position position="1"/>
    </location>
</feature>
<accession>A0A812TC83</accession>
<gene>
    <name evidence="1" type="ORF">SPIL2461_LOCUS13833</name>
</gene>
<protein>
    <recommendedName>
        <fullName evidence="3">Hexosyltransferase</fullName>
    </recommendedName>
</protein>
<evidence type="ECO:0008006" key="3">
    <source>
        <dbReference type="Google" id="ProtNLM"/>
    </source>
</evidence>
<dbReference type="OrthoDB" id="409540at2759"/>
<dbReference type="AlphaFoldDB" id="A0A812TC83"/>
<feature type="non-terminal residue" evidence="1">
    <location>
        <position position="201"/>
    </location>
</feature>
<sequence length="201" mass="22282">NANLADLAARKKQKLATNLIRKALAMWHWIGTNLPPSDFVCRLDPDTLFLANRFRHYAQENCLGNQSMVYLGQVQHTMKVWVGDFPDGGAGICLPWKAAKAFAAMLEDRVHKYAEGGEAGPGLPEGCRMVPGHLDDVITGFCFQEMNLLPHHGLVSAFGQTRFNNQPLPHDIGEDEGGRPFPCVAVANDWMLEGRLPDLFQ</sequence>
<organism evidence="1 2">
    <name type="scientific">Symbiodinium pilosum</name>
    <name type="common">Dinoflagellate</name>
    <dbReference type="NCBI Taxonomy" id="2952"/>
    <lineage>
        <taxon>Eukaryota</taxon>
        <taxon>Sar</taxon>
        <taxon>Alveolata</taxon>
        <taxon>Dinophyceae</taxon>
        <taxon>Suessiales</taxon>
        <taxon>Symbiodiniaceae</taxon>
        <taxon>Symbiodinium</taxon>
    </lineage>
</organism>
<comment type="caution">
    <text evidence="1">The sequence shown here is derived from an EMBL/GenBank/DDBJ whole genome shotgun (WGS) entry which is preliminary data.</text>
</comment>
<dbReference type="Proteomes" id="UP000649617">
    <property type="component" value="Unassembled WGS sequence"/>
</dbReference>